<dbReference type="Pfam" id="PF18158">
    <property type="entry name" value="AidB_N"/>
    <property type="match status" value="1"/>
</dbReference>
<feature type="domain" description="Acyl-CoA oxidase/dehydrogenase middle" evidence="6">
    <location>
        <begin position="243"/>
        <end position="346"/>
    </location>
</feature>
<evidence type="ECO:0000256" key="1">
    <source>
        <dbReference type="ARBA" id="ARBA00009347"/>
    </source>
</evidence>
<reference evidence="8" key="1">
    <citation type="submission" date="2021-10" db="EMBL/GenBank/DDBJ databases">
        <title>Tropical sea cucumber genome reveals ecological adaptation and Cuvierian tubules defense mechanism.</title>
        <authorList>
            <person name="Chen T."/>
        </authorList>
    </citation>
    <scope>NUCLEOTIDE SEQUENCE</scope>
    <source>
        <strain evidence="8">Nanhai2018</strain>
        <tissue evidence="8">Muscle</tissue>
    </source>
</reference>
<dbReference type="Pfam" id="PF02770">
    <property type="entry name" value="Acyl-CoA_dh_M"/>
    <property type="match status" value="1"/>
</dbReference>
<evidence type="ECO:0000313" key="8">
    <source>
        <dbReference type="EMBL" id="KAJ8018330.1"/>
    </source>
</evidence>
<dbReference type="EMBL" id="JAIZAY010000437">
    <property type="protein sequence ID" value="KAJ8018330.1"/>
    <property type="molecule type" value="Genomic_DNA"/>
</dbReference>
<dbReference type="PANTHER" id="PTHR42707">
    <property type="entry name" value="ACYL-COA DEHYDROGENASE"/>
    <property type="match status" value="1"/>
</dbReference>
<feature type="domain" description="Adaptive response protein AidB N-terminal" evidence="7">
    <location>
        <begin position="82"/>
        <end position="218"/>
    </location>
</feature>
<dbReference type="PANTHER" id="PTHR42707:SF2">
    <property type="entry name" value="ACD11 DEHYDROGENASE"/>
    <property type="match status" value="1"/>
</dbReference>
<evidence type="ECO:0000256" key="4">
    <source>
        <dbReference type="RuleBase" id="RU362125"/>
    </source>
</evidence>
<keyword evidence="9" id="KW-1185">Reference proteome</keyword>
<dbReference type="Proteomes" id="UP001152320">
    <property type="component" value="Unassembled WGS sequence"/>
</dbReference>
<accession>A0A9Q0YBK9</accession>
<name>A0A9Q0YBK9_HOLLE</name>
<proteinExistence type="inferred from homology"/>
<keyword evidence="4" id="KW-0560">Oxidoreductase</keyword>
<protein>
    <submittedName>
        <fullName evidence="8">Acyl-CoA dehydrogenase family member 11</fullName>
    </submittedName>
</protein>
<feature type="domain" description="Acyl-CoA dehydrogenase/oxidase C-terminal" evidence="5">
    <location>
        <begin position="357"/>
        <end position="464"/>
    </location>
</feature>
<gene>
    <name evidence="8" type="ORF">HOLleu_43744</name>
</gene>
<dbReference type="InterPro" id="IPR009100">
    <property type="entry name" value="AcylCoA_DH/oxidase_NM_dom_sf"/>
</dbReference>
<dbReference type="InterPro" id="IPR052904">
    <property type="entry name" value="Acyl-CoA_dehydrogenase-like"/>
</dbReference>
<sequence>MWAYTILHGRGIKAALMPRLYGFHHVGLPGMSRGSAINDSYSSVAKETPKIHKLVDHQHTETIPFKKAARGSFFQQKPVLGNVFKEDVTLQVYLQRVLPHDVYQEIVPDLERFGARVGAEVHALGIECDRNLPQHLPFDAWGNRVDELITSDAWKKQKAIAAEEGIVAIPYENKHGPWSRVHQVAKNLLFGASSGLSWCPVAMTDGALQFFRKSPATLSHPVFANAMSRLMSRDPTKFWTSGQWMTERRGGSDVADGTETLAVPQADGTFKLHGYKWFSSATDADVTLTLARIVDENEGFIKGTRGISMFYLETRKPDGSLNGIEIQKLKDKLGTKQVPTAELLLDGTVAHLMSEEGRGVAGIIPMLTITRIHNAINSANAMRKILLLARDYSLKRKAFGKLISDHPLHMQTLARMEVDTRGAQLFVLDAGRLLGLEETNQASEEESLLLRIVTPLVKLYTAKMVIL</sequence>
<keyword evidence="2 4" id="KW-0285">Flavoprotein</keyword>
<dbReference type="Gene3D" id="2.40.110.20">
    <property type="match status" value="1"/>
</dbReference>
<evidence type="ECO:0000256" key="2">
    <source>
        <dbReference type="ARBA" id="ARBA00022630"/>
    </source>
</evidence>
<keyword evidence="3 4" id="KW-0274">FAD</keyword>
<evidence type="ECO:0000256" key="3">
    <source>
        <dbReference type="ARBA" id="ARBA00022827"/>
    </source>
</evidence>
<dbReference type="OrthoDB" id="10251155at2759"/>
<dbReference type="Gene3D" id="1.20.140.10">
    <property type="entry name" value="Butyryl-CoA Dehydrogenase, subunit A, domain 3"/>
    <property type="match status" value="1"/>
</dbReference>
<evidence type="ECO:0000259" key="7">
    <source>
        <dbReference type="Pfam" id="PF18158"/>
    </source>
</evidence>
<organism evidence="8 9">
    <name type="scientific">Holothuria leucospilota</name>
    <name type="common">Black long sea cucumber</name>
    <name type="synonym">Mertensiothuria leucospilota</name>
    <dbReference type="NCBI Taxonomy" id="206669"/>
    <lineage>
        <taxon>Eukaryota</taxon>
        <taxon>Metazoa</taxon>
        <taxon>Echinodermata</taxon>
        <taxon>Eleutherozoa</taxon>
        <taxon>Echinozoa</taxon>
        <taxon>Holothuroidea</taxon>
        <taxon>Aspidochirotacea</taxon>
        <taxon>Aspidochirotida</taxon>
        <taxon>Holothuriidae</taxon>
        <taxon>Holothuria</taxon>
    </lineage>
</organism>
<dbReference type="InterPro" id="IPR009075">
    <property type="entry name" value="AcylCo_DH/oxidase_C"/>
</dbReference>
<dbReference type="SUPFAM" id="SSF47203">
    <property type="entry name" value="Acyl-CoA dehydrogenase C-terminal domain-like"/>
    <property type="match status" value="1"/>
</dbReference>
<dbReference type="Pfam" id="PF00441">
    <property type="entry name" value="Acyl-CoA_dh_1"/>
    <property type="match status" value="1"/>
</dbReference>
<comment type="cofactor">
    <cofactor evidence="4">
        <name>FAD</name>
        <dbReference type="ChEBI" id="CHEBI:57692"/>
    </cofactor>
</comment>
<dbReference type="InterPro" id="IPR041504">
    <property type="entry name" value="AidB_N"/>
</dbReference>
<evidence type="ECO:0000259" key="6">
    <source>
        <dbReference type="Pfam" id="PF02770"/>
    </source>
</evidence>
<dbReference type="Gene3D" id="6.10.250.600">
    <property type="match status" value="1"/>
</dbReference>
<evidence type="ECO:0000313" key="9">
    <source>
        <dbReference type="Proteomes" id="UP001152320"/>
    </source>
</evidence>
<comment type="similarity">
    <text evidence="1 4">Belongs to the acyl-CoA dehydrogenase family.</text>
</comment>
<dbReference type="InterPro" id="IPR036250">
    <property type="entry name" value="AcylCo_DH-like_C"/>
</dbReference>
<dbReference type="GO" id="GO:0003995">
    <property type="term" value="F:acyl-CoA dehydrogenase activity"/>
    <property type="evidence" value="ECO:0007669"/>
    <property type="project" value="TreeGrafter"/>
</dbReference>
<dbReference type="InterPro" id="IPR006091">
    <property type="entry name" value="Acyl-CoA_Oxase/DH_mid-dom"/>
</dbReference>
<dbReference type="AlphaFoldDB" id="A0A9Q0YBK9"/>
<comment type="caution">
    <text evidence="8">The sequence shown here is derived from an EMBL/GenBank/DDBJ whole genome shotgun (WGS) entry which is preliminary data.</text>
</comment>
<evidence type="ECO:0000259" key="5">
    <source>
        <dbReference type="Pfam" id="PF00441"/>
    </source>
</evidence>
<dbReference type="SUPFAM" id="SSF56645">
    <property type="entry name" value="Acyl-CoA dehydrogenase NM domain-like"/>
    <property type="match status" value="1"/>
</dbReference>